<keyword evidence="2" id="KW-0813">Transport</keyword>
<dbReference type="InterPro" id="IPR038495">
    <property type="entry name" value="ATPase_E_C"/>
</dbReference>
<dbReference type="OrthoDB" id="10263003at2759"/>
<dbReference type="Gene3D" id="3.30.2320.30">
    <property type="entry name" value="ATP synthase, E subunit, C-terminal"/>
    <property type="match status" value="1"/>
</dbReference>
<comment type="similarity">
    <text evidence="1">Belongs to the V-ATPase E subunit family.</text>
</comment>
<evidence type="ECO:0000313" key="5">
    <source>
        <dbReference type="Proteomes" id="UP000281553"/>
    </source>
</evidence>
<dbReference type="InterPro" id="IPR002842">
    <property type="entry name" value="ATPase_V1_Esu"/>
</dbReference>
<dbReference type="GO" id="GO:0046961">
    <property type="term" value="F:proton-transporting ATPase activity, rotational mechanism"/>
    <property type="evidence" value="ECO:0007669"/>
    <property type="project" value="InterPro"/>
</dbReference>
<evidence type="ECO:0000313" key="4">
    <source>
        <dbReference type="EMBL" id="VDN21327.1"/>
    </source>
</evidence>
<dbReference type="SUPFAM" id="SSF160527">
    <property type="entry name" value="V-type ATPase subunit E-like"/>
    <property type="match status" value="1"/>
</dbReference>
<evidence type="ECO:0000256" key="1">
    <source>
        <dbReference type="ARBA" id="ARBA00005901"/>
    </source>
</evidence>
<dbReference type="Pfam" id="PF01991">
    <property type="entry name" value="vATP-synt_E"/>
    <property type="match status" value="1"/>
</dbReference>
<dbReference type="AlphaFoldDB" id="A0A3P7MCQ4"/>
<protein>
    <submittedName>
        <fullName evidence="4">Uncharacterized protein</fullName>
    </submittedName>
</protein>
<dbReference type="EMBL" id="UYRU01071688">
    <property type="protein sequence ID" value="VDN21327.1"/>
    <property type="molecule type" value="Genomic_DNA"/>
</dbReference>
<sequence>MLVLVSEALLQLVEPNVLVKCRKCDVDLVQSVLPSSIATVQREANLTVSAKIDTKNFLPDSCCGGVEISVWDGRIRVTNTLDARLDQVAEKLLPKIREQIFGVNKNRKFAS</sequence>
<dbReference type="GO" id="GO:0033178">
    <property type="term" value="C:proton-transporting two-sector ATPase complex, catalytic domain"/>
    <property type="evidence" value="ECO:0007669"/>
    <property type="project" value="InterPro"/>
</dbReference>
<organism evidence="4 5">
    <name type="scientific">Dibothriocephalus latus</name>
    <name type="common">Fish tapeworm</name>
    <name type="synonym">Diphyllobothrium latum</name>
    <dbReference type="NCBI Taxonomy" id="60516"/>
    <lineage>
        <taxon>Eukaryota</taxon>
        <taxon>Metazoa</taxon>
        <taxon>Spiralia</taxon>
        <taxon>Lophotrochozoa</taxon>
        <taxon>Platyhelminthes</taxon>
        <taxon>Cestoda</taxon>
        <taxon>Eucestoda</taxon>
        <taxon>Diphyllobothriidea</taxon>
        <taxon>Diphyllobothriidae</taxon>
        <taxon>Dibothriocephalus</taxon>
    </lineage>
</organism>
<accession>A0A3P7MCQ4</accession>
<evidence type="ECO:0000256" key="2">
    <source>
        <dbReference type="ARBA" id="ARBA00022448"/>
    </source>
</evidence>
<dbReference type="PANTHER" id="PTHR45715">
    <property type="entry name" value="ATPASE H+-TRANSPORTING V1 SUBUNIT E1A-RELATED"/>
    <property type="match status" value="1"/>
</dbReference>
<proteinExistence type="inferred from homology"/>
<gene>
    <name evidence="4" type="ORF">DILT_LOCUS13811</name>
</gene>
<reference evidence="4 5" key="1">
    <citation type="submission" date="2018-11" db="EMBL/GenBank/DDBJ databases">
        <authorList>
            <consortium name="Pathogen Informatics"/>
        </authorList>
    </citation>
    <scope>NUCLEOTIDE SEQUENCE [LARGE SCALE GENOMIC DNA]</scope>
</reference>
<dbReference type="Proteomes" id="UP000281553">
    <property type="component" value="Unassembled WGS sequence"/>
</dbReference>
<keyword evidence="3" id="KW-0406">Ion transport</keyword>
<keyword evidence="5" id="KW-1185">Reference proteome</keyword>
<name>A0A3P7MCQ4_DIBLA</name>
<evidence type="ECO:0000256" key="3">
    <source>
        <dbReference type="ARBA" id="ARBA00023065"/>
    </source>
</evidence>